<evidence type="ECO:0000256" key="1">
    <source>
        <dbReference type="ARBA" id="ARBA00001946"/>
    </source>
</evidence>
<dbReference type="RefSeq" id="WP_057558697.1">
    <property type="nucleotide sequence ID" value="NZ_CDNY01000003.1"/>
</dbReference>
<protein>
    <submittedName>
        <fullName evidence="5">HAD family hydrolase</fullName>
        <ecNumber evidence="5">3.1.3.5</ecNumber>
    </submittedName>
</protein>
<keyword evidence="4" id="KW-0460">Magnesium</keyword>
<dbReference type="SFLD" id="SFLDS00003">
    <property type="entry name" value="Haloacid_Dehalogenase"/>
    <property type="match status" value="1"/>
</dbReference>
<evidence type="ECO:0000256" key="3">
    <source>
        <dbReference type="ARBA" id="ARBA00022801"/>
    </source>
</evidence>
<comment type="caution">
    <text evidence="5">The sequence shown here is derived from an EMBL/GenBank/DDBJ whole genome shotgun (WGS) entry which is preliminary data.</text>
</comment>
<dbReference type="InterPro" id="IPR051400">
    <property type="entry name" value="HAD-like_hydrolase"/>
</dbReference>
<organism evidence="5 6">
    <name type="scientific">Paraclostridium sordellii</name>
    <name type="common">Clostridium sordellii</name>
    <dbReference type="NCBI Taxonomy" id="1505"/>
    <lineage>
        <taxon>Bacteria</taxon>
        <taxon>Bacillati</taxon>
        <taxon>Bacillota</taxon>
        <taxon>Clostridia</taxon>
        <taxon>Peptostreptococcales</taxon>
        <taxon>Peptostreptococcaceae</taxon>
        <taxon>Paraclostridium</taxon>
    </lineage>
</organism>
<dbReference type="GO" id="GO:0046872">
    <property type="term" value="F:metal ion binding"/>
    <property type="evidence" value="ECO:0007669"/>
    <property type="project" value="UniProtKB-KW"/>
</dbReference>
<evidence type="ECO:0000313" key="6">
    <source>
        <dbReference type="Proteomes" id="UP000049685"/>
    </source>
</evidence>
<accession>A0A9P1P9Q8</accession>
<keyword evidence="2" id="KW-0479">Metal-binding</keyword>
<dbReference type="SUPFAM" id="SSF56784">
    <property type="entry name" value="HAD-like"/>
    <property type="match status" value="1"/>
</dbReference>
<dbReference type="AlphaFoldDB" id="A0A9P1P9Q8"/>
<evidence type="ECO:0000256" key="4">
    <source>
        <dbReference type="ARBA" id="ARBA00022842"/>
    </source>
</evidence>
<dbReference type="EMBL" id="CDNY01000003">
    <property type="protein sequence ID" value="CEO33558.1"/>
    <property type="molecule type" value="Genomic_DNA"/>
</dbReference>
<keyword evidence="3 5" id="KW-0378">Hydrolase</keyword>
<dbReference type="GO" id="GO:0008253">
    <property type="term" value="F:5'-nucleotidase activity"/>
    <property type="evidence" value="ECO:0007669"/>
    <property type="project" value="UniProtKB-EC"/>
</dbReference>
<dbReference type="GO" id="GO:0044281">
    <property type="term" value="P:small molecule metabolic process"/>
    <property type="evidence" value="ECO:0007669"/>
    <property type="project" value="UniProtKB-ARBA"/>
</dbReference>
<dbReference type="InterPro" id="IPR041492">
    <property type="entry name" value="HAD_2"/>
</dbReference>
<dbReference type="NCBIfam" id="TIGR01549">
    <property type="entry name" value="HAD-SF-IA-v1"/>
    <property type="match status" value="1"/>
</dbReference>
<dbReference type="InterPro" id="IPR023214">
    <property type="entry name" value="HAD_sf"/>
</dbReference>
<dbReference type="PANTHER" id="PTHR46470">
    <property type="entry name" value="N-ACYLNEURAMINATE-9-PHOSPHATASE"/>
    <property type="match status" value="1"/>
</dbReference>
<reference evidence="6" key="1">
    <citation type="submission" date="2015-01" db="EMBL/GenBank/DDBJ databases">
        <authorList>
            <person name="Aslett A.Martin."/>
            <person name="De Silva Nishadi"/>
        </authorList>
    </citation>
    <scope>NUCLEOTIDE SEQUENCE [LARGE SCALE GENOMIC DNA]</scope>
    <source>
        <strain evidence="6">UMC4404</strain>
    </source>
</reference>
<dbReference type="InterPro" id="IPR006439">
    <property type="entry name" value="HAD-SF_hydro_IA"/>
</dbReference>
<sequence>MIKAVVFDLDDTLISEKEYVKSGFKSISSILSKEHNIDLNSVNDTINALFEEDSNNVFNRLLDKLNIKYDIEYIGYLIDEYRSHVPNITLYEDAKDILAYLRDVEIKLGMITDGYKITQRNKLKVLDIEDYFDCIVVTDELGKEYWKPHRKPYEIIKKQLNLEYKEVMYVGDNINKDFVTANKLGIYTVMISRSEGIYSNIQKDNEYKANKTIDNLNDLIKILQLV</sequence>
<proteinExistence type="predicted"/>
<evidence type="ECO:0000256" key="2">
    <source>
        <dbReference type="ARBA" id="ARBA00022723"/>
    </source>
</evidence>
<dbReference type="PRINTS" id="PR00413">
    <property type="entry name" value="HADHALOGNASE"/>
</dbReference>
<dbReference type="SFLD" id="SFLDG01129">
    <property type="entry name" value="C1.5:_HAD__Beta-PGM__Phosphata"/>
    <property type="match status" value="1"/>
</dbReference>
<dbReference type="Proteomes" id="UP000049685">
    <property type="component" value="Unassembled WGS sequence"/>
</dbReference>
<gene>
    <name evidence="5" type="primary">yjjG</name>
    <name evidence="5" type="ORF">UMC4404_15381</name>
</gene>
<dbReference type="Gene3D" id="1.10.150.520">
    <property type="match status" value="1"/>
</dbReference>
<evidence type="ECO:0000313" key="5">
    <source>
        <dbReference type="EMBL" id="CEO33558.1"/>
    </source>
</evidence>
<name>A0A9P1P9Q8_PARSO</name>
<dbReference type="Pfam" id="PF13419">
    <property type="entry name" value="HAD_2"/>
    <property type="match status" value="1"/>
</dbReference>
<comment type="cofactor">
    <cofactor evidence="1">
        <name>Mg(2+)</name>
        <dbReference type="ChEBI" id="CHEBI:18420"/>
    </cofactor>
</comment>
<dbReference type="InterPro" id="IPR036412">
    <property type="entry name" value="HAD-like_sf"/>
</dbReference>
<dbReference type="Gene3D" id="3.40.50.1000">
    <property type="entry name" value="HAD superfamily/HAD-like"/>
    <property type="match status" value="1"/>
</dbReference>
<dbReference type="EC" id="3.1.3.5" evidence="5"/>
<dbReference type="PANTHER" id="PTHR46470:SF2">
    <property type="entry name" value="GLYCERALDEHYDE 3-PHOSPHATE PHOSPHATASE"/>
    <property type="match status" value="1"/>
</dbReference>